<proteinExistence type="inferred from homology"/>
<dbReference type="EMBL" id="JAVFHQ010000042">
    <property type="protein sequence ID" value="KAK4542417.1"/>
    <property type="molecule type" value="Genomic_DNA"/>
</dbReference>
<comment type="caution">
    <text evidence="10">The sequence shown here is derived from an EMBL/GenBank/DDBJ whole genome shotgun (WGS) entry which is preliminary data.</text>
</comment>
<dbReference type="Proteomes" id="UP001324427">
    <property type="component" value="Unassembled WGS sequence"/>
</dbReference>
<keyword evidence="6" id="KW-0539">Nucleus</keyword>
<evidence type="ECO:0000256" key="6">
    <source>
        <dbReference type="ARBA" id="ARBA00023242"/>
    </source>
</evidence>
<evidence type="ECO:0000256" key="3">
    <source>
        <dbReference type="ARBA" id="ARBA00006256"/>
    </source>
</evidence>
<evidence type="ECO:0000256" key="7">
    <source>
        <dbReference type="ARBA" id="ARBA00023274"/>
    </source>
</evidence>
<dbReference type="GO" id="GO:0000027">
    <property type="term" value="P:ribosomal large subunit assembly"/>
    <property type="evidence" value="ECO:0007669"/>
    <property type="project" value="TreeGrafter"/>
</dbReference>
<dbReference type="InterPro" id="IPR028217">
    <property type="entry name" value="Rsa3_C"/>
</dbReference>
<evidence type="ECO:0000256" key="2">
    <source>
        <dbReference type="ARBA" id="ARBA00004604"/>
    </source>
</evidence>
<keyword evidence="7" id="KW-0687">Ribonucleoprotein</keyword>
<evidence type="ECO:0000313" key="11">
    <source>
        <dbReference type="Proteomes" id="UP001324427"/>
    </source>
</evidence>
<feature type="region of interest" description="Disordered" evidence="8">
    <location>
        <begin position="1"/>
        <end position="62"/>
    </location>
</feature>
<comment type="similarity">
    <text evidence="3">Belongs to the RSA3 family.</text>
</comment>
<feature type="domain" description="Ribosome-assembly protein 3 C-terminal" evidence="9">
    <location>
        <begin position="73"/>
        <end position="118"/>
    </location>
</feature>
<dbReference type="GO" id="GO:0030687">
    <property type="term" value="C:preribosome, large subunit precursor"/>
    <property type="evidence" value="ECO:0007669"/>
    <property type="project" value="TreeGrafter"/>
</dbReference>
<sequence>MAPANSSSKRKPRRKARTEVSSSSSSDSEGPSSKQSSPEAEKASAVAASSQEVKSGAAEPVVTQKAPIPERAFEDFYLRQATKEFANDLDKLRSASDFNAKSVPLLVGALKQGGAYFSREERVRIGSAASSES</sequence>
<evidence type="ECO:0000313" key="10">
    <source>
        <dbReference type="EMBL" id="KAK4542417.1"/>
    </source>
</evidence>
<reference evidence="10 11" key="1">
    <citation type="submission" date="2021-11" db="EMBL/GenBank/DDBJ databases">
        <title>Black yeast isolated from Biological Soil Crust.</title>
        <authorList>
            <person name="Kurbessoian T."/>
        </authorList>
    </citation>
    <scope>NUCLEOTIDE SEQUENCE [LARGE SCALE GENOMIC DNA]</scope>
    <source>
        <strain evidence="10 11">CCFEE 5522</strain>
    </source>
</reference>
<dbReference type="PANTHER" id="PTHR28127:SF1">
    <property type="entry name" value="RIBOSOME ASSEMBLY PROTEIN 3"/>
    <property type="match status" value="1"/>
</dbReference>
<accession>A0AAV9JC99</accession>
<evidence type="ECO:0000256" key="5">
    <source>
        <dbReference type="ARBA" id="ARBA00022517"/>
    </source>
</evidence>
<gene>
    <name evidence="10" type="ORF">LTR36_006874</name>
</gene>
<comment type="subcellular location">
    <subcellularLocation>
        <location evidence="2">Nucleus</location>
        <location evidence="2">Nucleolus</location>
    </subcellularLocation>
</comment>
<dbReference type="AlphaFoldDB" id="A0AAV9JC99"/>
<comment type="function">
    <text evidence="1">Required for efficient biogenesis of the 60S ribosomal subunit.</text>
</comment>
<dbReference type="GO" id="GO:0005730">
    <property type="term" value="C:nucleolus"/>
    <property type="evidence" value="ECO:0007669"/>
    <property type="project" value="UniProtKB-SubCell"/>
</dbReference>
<organism evidence="10 11">
    <name type="scientific">Oleoguttula mirabilis</name>
    <dbReference type="NCBI Taxonomy" id="1507867"/>
    <lineage>
        <taxon>Eukaryota</taxon>
        <taxon>Fungi</taxon>
        <taxon>Dikarya</taxon>
        <taxon>Ascomycota</taxon>
        <taxon>Pezizomycotina</taxon>
        <taxon>Dothideomycetes</taxon>
        <taxon>Dothideomycetidae</taxon>
        <taxon>Mycosphaerellales</taxon>
        <taxon>Teratosphaeriaceae</taxon>
        <taxon>Oleoguttula</taxon>
    </lineage>
</organism>
<name>A0AAV9JC99_9PEZI</name>
<keyword evidence="5" id="KW-0690">Ribosome biogenesis</keyword>
<keyword evidence="11" id="KW-1185">Reference proteome</keyword>
<dbReference type="PANTHER" id="PTHR28127">
    <property type="entry name" value="RIBOSOME ASSEMBLY PROTEIN 3"/>
    <property type="match status" value="1"/>
</dbReference>
<dbReference type="Pfam" id="PF14615">
    <property type="entry name" value="Rsa3"/>
    <property type="match status" value="1"/>
</dbReference>
<evidence type="ECO:0000256" key="4">
    <source>
        <dbReference type="ARBA" id="ARBA00015339"/>
    </source>
</evidence>
<evidence type="ECO:0000256" key="1">
    <source>
        <dbReference type="ARBA" id="ARBA00003035"/>
    </source>
</evidence>
<feature type="compositionally biased region" description="Low complexity" evidence="8">
    <location>
        <begin position="21"/>
        <end position="55"/>
    </location>
</feature>
<protein>
    <recommendedName>
        <fullName evidence="4">Ribosome assembly protein 3</fullName>
    </recommendedName>
</protein>
<dbReference type="InterPro" id="IPR051898">
    <property type="entry name" value="Ribosome_Assembly_3"/>
</dbReference>
<evidence type="ECO:0000256" key="8">
    <source>
        <dbReference type="SAM" id="MobiDB-lite"/>
    </source>
</evidence>
<evidence type="ECO:0000259" key="9">
    <source>
        <dbReference type="Pfam" id="PF14615"/>
    </source>
</evidence>